<dbReference type="InterPro" id="IPR052907">
    <property type="entry name" value="Beta-lactamase/esterase"/>
</dbReference>
<reference evidence="3 4" key="1">
    <citation type="journal article" date="2018" name="Nat. Ecol. Evol.">
        <title>Genomic signatures of mitonuclear coevolution across populations of Tigriopus californicus.</title>
        <authorList>
            <person name="Barreto F.S."/>
            <person name="Watson E.T."/>
            <person name="Lima T.G."/>
            <person name="Willett C.S."/>
            <person name="Edmands S."/>
            <person name="Li W."/>
            <person name="Burton R.S."/>
        </authorList>
    </citation>
    <scope>NUCLEOTIDE SEQUENCE [LARGE SCALE GENOMIC DNA]</scope>
    <source>
        <strain evidence="3 4">San Diego</strain>
    </source>
</reference>
<dbReference type="Proteomes" id="UP000318571">
    <property type="component" value="Chromosome 4"/>
</dbReference>
<dbReference type="SUPFAM" id="SSF56601">
    <property type="entry name" value="beta-lactamase/transpeptidase-like"/>
    <property type="match status" value="1"/>
</dbReference>
<dbReference type="InterPro" id="IPR001466">
    <property type="entry name" value="Beta-lactam-related"/>
</dbReference>
<organism evidence="3 4">
    <name type="scientific">Tigriopus californicus</name>
    <name type="common">Marine copepod</name>
    <dbReference type="NCBI Taxonomy" id="6832"/>
    <lineage>
        <taxon>Eukaryota</taxon>
        <taxon>Metazoa</taxon>
        <taxon>Ecdysozoa</taxon>
        <taxon>Arthropoda</taxon>
        <taxon>Crustacea</taxon>
        <taxon>Multicrustacea</taxon>
        <taxon>Hexanauplia</taxon>
        <taxon>Copepoda</taxon>
        <taxon>Harpacticoida</taxon>
        <taxon>Harpacticidae</taxon>
        <taxon>Tigriopus</taxon>
    </lineage>
</organism>
<protein>
    <recommendedName>
        <fullName evidence="2">Beta-lactamase-related domain-containing protein</fullName>
    </recommendedName>
</protein>
<evidence type="ECO:0000259" key="2">
    <source>
        <dbReference type="Pfam" id="PF00144"/>
    </source>
</evidence>
<dbReference type="OrthoDB" id="5946976at2759"/>
<evidence type="ECO:0000313" key="3">
    <source>
        <dbReference type="EMBL" id="TRY67036.1"/>
    </source>
</evidence>
<dbReference type="PANTHER" id="PTHR43319:SF3">
    <property type="entry name" value="BETA-LACTAMASE-RELATED DOMAIN-CONTAINING PROTEIN"/>
    <property type="match status" value="1"/>
</dbReference>
<dbReference type="PANTHER" id="PTHR43319">
    <property type="entry name" value="BETA-LACTAMASE-RELATED"/>
    <property type="match status" value="1"/>
</dbReference>
<proteinExistence type="predicted"/>
<dbReference type="STRING" id="6832.A0A553NNN3"/>
<accession>A0A553NNN3</accession>
<gene>
    <name evidence="3" type="ORF">TCAL_03472</name>
</gene>
<dbReference type="EMBL" id="VCGU01000011">
    <property type="protein sequence ID" value="TRY67036.1"/>
    <property type="molecule type" value="Genomic_DNA"/>
</dbReference>
<evidence type="ECO:0000313" key="4">
    <source>
        <dbReference type="Proteomes" id="UP000318571"/>
    </source>
</evidence>
<feature type="domain" description="Beta-lactamase-related" evidence="2">
    <location>
        <begin position="53"/>
        <end position="469"/>
    </location>
</feature>
<name>A0A553NNN3_TIGCA</name>
<dbReference type="Gene3D" id="3.40.710.10">
    <property type="entry name" value="DD-peptidase/beta-lactamase superfamily"/>
    <property type="match status" value="2"/>
</dbReference>
<evidence type="ECO:0000256" key="1">
    <source>
        <dbReference type="SAM" id="MobiDB-lite"/>
    </source>
</evidence>
<dbReference type="AlphaFoldDB" id="A0A553NNN3"/>
<feature type="compositionally biased region" description="Low complexity" evidence="1">
    <location>
        <begin position="1"/>
        <end position="19"/>
    </location>
</feature>
<dbReference type="InterPro" id="IPR012338">
    <property type="entry name" value="Beta-lactam/transpept-like"/>
</dbReference>
<sequence length="516" mass="58399">MTTSCSSSSSSSSNNTTTSPPLPYVIQGFVQPGFEPVREAFEENFRVGRDSKAALVVYWKDKKVIDLWGVDGPERTNEAGRAYDSNALTVSFSTSKTITAICLGMLVDKGFIRYEDRIVDHWPEFSQTVAEASQSASKDVEKETATVADLLRHDLGLTNPKQVFQTSDFRVENIRQNRVGQVFESEALTYPDANSRGDGALREYHGMTYGLIVSELIRRVDPLKRTIGQFIHDELFVQLGLDIHCGSKDEQVRANTWDLEVPNPFKVIGMAWTPSFLYERARQVPSILELLKFSKNAMVGYTALMKKVDRLRLRDFQFFFGMLWRNRFCQDEHGEGFPNVSLSLVNHQEFREVEFSSINVLASAQGLGKLAAFMANHGSLGSEQILRRSTWNKMHGQTRIKSDIFFGGVRTEFSQGGMNHFRFYQDDEVLEEQFKMGRSGFWGWIGLGGSTFQWHPKHNIGFAFCPTKVAWYDLFNEKAGSLQEIIVECVRSLEAKSNRRANKSSKKSAGSKRNLA</sequence>
<keyword evidence="4" id="KW-1185">Reference proteome</keyword>
<dbReference type="Pfam" id="PF00144">
    <property type="entry name" value="Beta-lactamase"/>
    <property type="match status" value="1"/>
</dbReference>
<feature type="region of interest" description="Disordered" evidence="1">
    <location>
        <begin position="1"/>
        <end position="20"/>
    </location>
</feature>
<comment type="caution">
    <text evidence="3">The sequence shown here is derived from an EMBL/GenBank/DDBJ whole genome shotgun (WGS) entry which is preliminary data.</text>
</comment>